<evidence type="ECO:0000256" key="1">
    <source>
        <dbReference type="ARBA" id="ARBA00022814"/>
    </source>
</evidence>
<proteinExistence type="predicted"/>
<dbReference type="PANTHER" id="PTHR30265:SF4">
    <property type="entry name" value="KOW MOTIF FAMILY PROTEIN, EXPRESSED"/>
    <property type="match status" value="1"/>
</dbReference>
<dbReference type="PATRIC" id="fig|1339316.3.peg.1875"/>
<organism evidence="5 6">
    <name type="scientific">Bacteroides fragilis str. 3998T(B)3</name>
    <dbReference type="NCBI Taxonomy" id="1339316"/>
    <lineage>
        <taxon>Bacteria</taxon>
        <taxon>Pseudomonadati</taxon>
        <taxon>Bacteroidota</taxon>
        <taxon>Bacteroidia</taxon>
        <taxon>Bacteroidales</taxon>
        <taxon>Bacteroidaceae</taxon>
        <taxon>Bacteroides</taxon>
    </lineage>
</organism>
<dbReference type="InterPro" id="IPR043425">
    <property type="entry name" value="NusG-like"/>
</dbReference>
<keyword evidence="3" id="KW-0804">Transcription</keyword>
<dbReference type="InterPro" id="IPR036735">
    <property type="entry name" value="NGN_dom_sf"/>
</dbReference>
<dbReference type="CDD" id="cd09895">
    <property type="entry name" value="NGN_SP_UpxY"/>
    <property type="match status" value="1"/>
</dbReference>
<dbReference type="AlphaFoldDB" id="A0A015U928"/>
<dbReference type="GO" id="GO:0031564">
    <property type="term" value="P:transcription antitermination"/>
    <property type="evidence" value="ECO:0007669"/>
    <property type="project" value="UniProtKB-KW"/>
</dbReference>
<dbReference type="Pfam" id="PF02357">
    <property type="entry name" value="NusG"/>
    <property type="match status" value="1"/>
</dbReference>
<gene>
    <name evidence="5" type="ORF">M125_1943</name>
</gene>
<sequence length="212" mass="24351">MLRYSGVPKEHPDVNDMTTSASIESSMERSQSILSSSALNWYALRITYGRELALQEYLNSEGIENFIPMHYEYTIKNERRVRKLVPAVHNLVFVRSSRSCIDAIKESRSATLPIRYIMDREYHRPIIVPDSQMRNFMAVSANYDESLLYFEPSELNIRKGTRVRITGGLFEGVEGEFVRVRNDRRVVVTIEGVMAVATTFVHPSLVEPVTEK</sequence>
<dbReference type="GO" id="GO:0006354">
    <property type="term" value="P:DNA-templated transcription elongation"/>
    <property type="evidence" value="ECO:0007669"/>
    <property type="project" value="InterPro"/>
</dbReference>
<dbReference type="Proteomes" id="UP000020773">
    <property type="component" value="Unassembled WGS sequence"/>
</dbReference>
<dbReference type="SUPFAM" id="SSF50104">
    <property type="entry name" value="Translation proteins SH3-like domain"/>
    <property type="match status" value="1"/>
</dbReference>
<feature type="domain" description="NusG-like N-terminal" evidence="4">
    <location>
        <begin position="40"/>
        <end position="137"/>
    </location>
</feature>
<reference evidence="5 6" key="1">
    <citation type="submission" date="2014-02" db="EMBL/GenBank/DDBJ databases">
        <authorList>
            <person name="Sears C."/>
            <person name="Carroll K."/>
            <person name="Sack B.R."/>
            <person name="Qadri F."/>
            <person name="Myers L.L."/>
            <person name="Chung G.-T."/>
            <person name="Escheverria P."/>
            <person name="Fraser C.M."/>
            <person name="Sadzewicz L."/>
            <person name="Shefchek K.A."/>
            <person name="Tallon L."/>
            <person name="Das S.P."/>
            <person name="Daugherty S."/>
            <person name="Mongodin E.F."/>
        </authorList>
    </citation>
    <scope>NUCLEOTIDE SEQUENCE [LARGE SCALE GENOMIC DNA]</scope>
    <source>
        <strain evidence="6">3998T(B)3</strain>
    </source>
</reference>
<comment type="caution">
    <text evidence="5">The sequence shown here is derived from an EMBL/GenBank/DDBJ whole genome shotgun (WGS) entry which is preliminary data.</text>
</comment>
<dbReference type="Gene3D" id="3.30.70.940">
    <property type="entry name" value="NusG, N-terminal domain"/>
    <property type="match status" value="1"/>
</dbReference>
<evidence type="ECO:0000256" key="3">
    <source>
        <dbReference type="ARBA" id="ARBA00023163"/>
    </source>
</evidence>
<dbReference type="NCBIfam" id="NF033644">
    <property type="entry name" value="antiterm_UpxY"/>
    <property type="match status" value="1"/>
</dbReference>
<name>A0A015U928_BACFG</name>
<dbReference type="InterPro" id="IPR008991">
    <property type="entry name" value="Translation_prot_SH3-like_sf"/>
</dbReference>
<dbReference type="SUPFAM" id="SSF82679">
    <property type="entry name" value="N-utilization substance G protein NusG, N-terminal domain"/>
    <property type="match status" value="1"/>
</dbReference>
<accession>A0A015U928</accession>
<dbReference type="InterPro" id="IPR006645">
    <property type="entry name" value="NGN-like_dom"/>
</dbReference>
<dbReference type="PANTHER" id="PTHR30265">
    <property type="entry name" value="RHO-INTERACTING TRANSCRIPTION TERMINATION FACTOR NUSG"/>
    <property type="match status" value="1"/>
</dbReference>
<keyword evidence="2" id="KW-0805">Transcription regulation</keyword>
<protein>
    <submittedName>
        <fullName evidence="5">Transcription termination factor nusG family protein</fullName>
    </submittedName>
</protein>
<evidence type="ECO:0000259" key="4">
    <source>
        <dbReference type="Pfam" id="PF02357"/>
    </source>
</evidence>
<dbReference type="EMBL" id="JGDB01000057">
    <property type="protein sequence ID" value="EXY91347.1"/>
    <property type="molecule type" value="Genomic_DNA"/>
</dbReference>
<evidence type="ECO:0000256" key="2">
    <source>
        <dbReference type="ARBA" id="ARBA00023015"/>
    </source>
</evidence>
<evidence type="ECO:0000313" key="5">
    <source>
        <dbReference type="EMBL" id="EXY91347.1"/>
    </source>
</evidence>
<evidence type="ECO:0000313" key="6">
    <source>
        <dbReference type="Proteomes" id="UP000020773"/>
    </source>
</evidence>
<keyword evidence="1" id="KW-0889">Transcription antitermination</keyword>